<name>A0A0K1PWS1_9BACT</name>
<evidence type="ECO:0008006" key="5">
    <source>
        <dbReference type="Google" id="ProtNLM"/>
    </source>
</evidence>
<dbReference type="AlphaFoldDB" id="A0A0K1PWS1"/>
<evidence type="ECO:0000313" key="4">
    <source>
        <dbReference type="Proteomes" id="UP000064967"/>
    </source>
</evidence>
<dbReference type="Proteomes" id="UP000064967">
    <property type="component" value="Chromosome"/>
</dbReference>
<dbReference type="EMBL" id="CP012333">
    <property type="protein sequence ID" value="AKU97821.1"/>
    <property type="molecule type" value="Genomic_DNA"/>
</dbReference>
<reference evidence="3 4" key="1">
    <citation type="submission" date="2015-08" db="EMBL/GenBank/DDBJ databases">
        <authorList>
            <person name="Babu N.S."/>
            <person name="Beckwith C.J."/>
            <person name="Beseler K.G."/>
            <person name="Brison A."/>
            <person name="Carone J.V."/>
            <person name="Caskin T.P."/>
            <person name="Diamond M."/>
            <person name="Durham M.E."/>
            <person name="Foxe J.M."/>
            <person name="Go M."/>
            <person name="Henderson B.A."/>
            <person name="Jones I.B."/>
            <person name="McGettigan J.A."/>
            <person name="Micheletti S.J."/>
            <person name="Nasrallah M.E."/>
            <person name="Ortiz D."/>
            <person name="Piller C.R."/>
            <person name="Privatt S.R."/>
            <person name="Schneider S.L."/>
            <person name="Sharp S."/>
            <person name="Smith T.C."/>
            <person name="Stanton J.D."/>
            <person name="Ullery H.E."/>
            <person name="Wilson R.J."/>
            <person name="Serrano M.G."/>
            <person name="Buck G."/>
            <person name="Lee V."/>
            <person name="Wang Y."/>
            <person name="Carvalho R."/>
            <person name="Voegtly L."/>
            <person name="Shi R."/>
            <person name="Duckworth R."/>
            <person name="Johnson A."/>
            <person name="Loviza R."/>
            <person name="Walstead R."/>
            <person name="Shah Z."/>
            <person name="Kiflezghi M."/>
            <person name="Wade K."/>
            <person name="Ball S.L."/>
            <person name="Bradley K.W."/>
            <person name="Asai D.J."/>
            <person name="Bowman C.A."/>
            <person name="Russell D.A."/>
            <person name="Pope W.H."/>
            <person name="Jacobs-Sera D."/>
            <person name="Hendrix R.W."/>
            <person name="Hatfull G.F."/>
        </authorList>
    </citation>
    <scope>NUCLEOTIDE SEQUENCE [LARGE SCALE GENOMIC DNA]</scope>
    <source>
        <strain evidence="3 4">DSM 27648</strain>
    </source>
</reference>
<keyword evidence="4" id="KW-1185">Reference proteome</keyword>
<feature type="signal peptide" evidence="2">
    <location>
        <begin position="1"/>
        <end position="25"/>
    </location>
</feature>
<evidence type="ECO:0000256" key="1">
    <source>
        <dbReference type="SAM" id="MobiDB-lite"/>
    </source>
</evidence>
<evidence type="ECO:0000256" key="2">
    <source>
        <dbReference type="SAM" id="SignalP"/>
    </source>
</evidence>
<sequence length="396" mass="42066">MKHRLLWASAVTVAGAFAATFTACASDENRSGPDLDASVVPPPSDASGDAMDEGDAAEPAVPCTDGVLCPFGPFASDMEGGPLDLRTHINAIRARNASDVWIVGANGTVARYDGASWRRSDTGTQLTMKDIWLRDKDEVAIVNPKLMLRRDPDAADAGVDGAVPSADGWMTFGDPLVPSEITYVAPAVSSVWMAPGAEWAWATTLGGNGIWRFRVVPETNRIELQHGVPTGVCTTIGCTKMTSVHGVSPDDLWIVGYSGEIVRITGAQSDVPDYQPFDSQTWAELDAVWVASKTEAWAVGGGGVIRHYTGQPYAWDVVTDVPTTETLRAVWGSSANDVWAVGDNATVLHYDGKSWSRVPVVGLGLRHPDLLAVWTPAPGRVWIAGNGVFLSLGGKP</sequence>
<organism evidence="3 4">
    <name type="scientific">Labilithrix luteola</name>
    <dbReference type="NCBI Taxonomy" id="1391654"/>
    <lineage>
        <taxon>Bacteria</taxon>
        <taxon>Pseudomonadati</taxon>
        <taxon>Myxococcota</taxon>
        <taxon>Polyangia</taxon>
        <taxon>Polyangiales</taxon>
        <taxon>Labilitrichaceae</taxon>
        <taxon>Labilithrix</taxon>
    </lineage>
</organism>
<keyword evidence="2" id="KW-0732">Signal</keyword>
<proteinExistence type="predicted"/>
<dbReference type="RefSeq" id="WP_146648901.1">
    <property type="nucleotide sequence ID" value="NZ_CP012333.1"/>
</dbReference>
<feature type="chain" id="PRO_5005466742" description="Type IV fimbrial biogenesis protein PilY1" evidence="2">
    <location>
        <begin position="26"/>
        <end position="396"/>
    </location>
</feature>
<dbReference type="OrthoDB" id="5483347at2"/>
<dbReference type="KEGG" id="llu:AKJ09_04485"/>
<dbReference type="STRING" id="1391654.AKJ09_04485"/>
<evidence type="ECO:0000313" key="3">
    <source>
        <dbReference type="EMBL" id="AKU97821.1"/>
    </source>
</evidence>
<gene>
    <name evidence="3" type="ORF">AKJ09_04485</name>
</gene>
<protein>
    <recommendedName>
        <fullName evidence="5">Type IV fimbrial biogenesis protein PilY1</fullName>
    </recommendedName>
</protein>
<accession>A0A0K1PWS1</accession>
<dbReference type="PROSITE" id="PS51257">
    <property type="entry name" value="PROKAR_LIPOPROTEIN"/>
    <property type="match status" value="1"/>
</dbReference>
<feature type="region of interest" description="Disordered" evidence="1">
    <location>
        <begin position="29"/>
        <end position="59"/>
    </location>
</feature>